<protein>
    <submittedName>
        <fullName evidence="3">Glycosyltransferase</fullName>
    </submittedName>
</protein>
<comment type="caution">
    <text evidence="3">The sequence shown here is derived from an EMBL/GenBank/DDBJ whole genome shotgun (WGS) entry which is preliminary data.</text>
</comment>
<gene>
    <name evidence="3" type="ORF">GSM42_07350</name>
</gene>
<dbReference type="Pfam" id="PF00534">
    <property type="entry name" value="Glycos_transf_1"/>
    <property type="match status" value="1"/>
</dbReference>
<evidence type="ECO:0000259" key="1">
    <source>
        <dbReference type="Pfam" id="PF00534"/>
    </source>
</evidence>
<dbReference type="InterPro" id="IPR028098">
    <property type="entry name" value="Glyco_trans_4-like_N"/>
</dbReference>
<organism evidence="3 4">
    <name type="scientific">Shimazuella alba</name>
    <dbReference type="NCBI Taxonomy" id="2690964"/>
    <lineage>
        <taxon>Bacteria</taxon>
        <taxon>Bacillati</taxon>
        <taxon>Bacillota</taxon>
        <taxon>Bacilli</taxon>
        <taxon>Bacillales</taxon>
        <taxon>Thermoactinomycetaceae</taxon>
        <taxon>Shimazuella</taxon>
    </lineage>
</organism>
<dbReference type="InterPro" id="IPR001296">
    <property type="entry name" value="Glyco_trans_1"/>
</dbReference>
<proteinExistence type="predicted"/>
<evidence type="ECO:0000313" key="3">
    <source>
        <dbReference type="EMBL" id="MXQ53546.1"/>
    </source>
</evidence>
<dbReference type="Pfam" id="PF13439">
    <property type="entry name" value="Glyco_transf_4"/>
    <property type="match status" value="1"/>
</dbReference>
<dbReference type="PANTHER" id="PTHR12526">
    <property type="entry name" value="GLYCOSYLTRANSFERASE"/>
    <property type="match status" value="1"/>
</dbReference>
<accession>A0A6I4VUS1</accession>
<dbReference type="PANTHER" id="PTHR12526:SF638">
    <property type="entry name" value="SPORE COAT PROTEIN SA"/>
    <property type="match status" value="1"/>
</dbReference>
<keyword evidence="4" id="KW-1185">Reference proteome</keyword>
<keyword evidence="3" id="KW-0808">Transferase</keyword>
<reference evidence="3 4" key="1">
    <citation type="submission" date="2019-12" db="EMBL/GenBank/DDBJ databases">
        <title>Whole-genome analyses of novel actinobacteria.</title>
        <authorList>
            <person name="Sahin N."/>
            <person name="Saygin H."/>
        </authorList>
    </citation>
    <scope>NUCLEOTIDE SEQUENCE [LARGE SCALE GENOMIC DNA]</scope>
    <source>
        <strain evidence="3 4">KC615</strain>
    </source>
</reference>
<dbReference type="Proteomes" id="UP000430692">
    <property type="component" value="Unassembled WGS sequence"/>
</dbReference>
<feature type="domain" description="Glycosyl transferase family 1" evidence="1">
    <location>
        <begin position="184"/>
        <end position="359"/>
    </location>
</feature>
<dbReference type="Gene3D" id="3.40.50.2000">
    <property type="entry name" value="Glycogen Phosphorylase B"/>
    <property type="match status" value="2"/>
</dbReference>
<evidence type="ECO:0000259" key="2">
    <source>
        <dbReference type="Pfam" id="PF13439"/>
    </source>
</evidence>
<evidence type="ECO:0000313" key="4">
    <source>
        <dbReference type="Proteomes" id="UP000430692"/>
    </source>
</evidence>
<dbReference type="EMBL" id="WUUL01000004">
    <property type="protein sequence ID" value="MXQ53546.1"/>
    <property type="molecule type" value="Genomic_DNA"/>
</dbReference>
<dbReference type="AlphaFoldDB" id="A0A6I4VUS1"/>
<name>A0A6I4VUS1_9BACL</name>
<dbReference type="CDD" id="cd03801">
    <property type="entry name" value="GT4_PimA-like"/>
    <property type="match status" value="1"/>
</dbReference>
<dbReference type="SUPFAM" id="SSF53756">
    <property type="entry name" value="UDP-Glycosyltransferase/glycogen phosphorylase"/>
    <property type="match status" value="1"/>
</dbReference>
<sequence>MNILMICTEKLPVPSVRGGAIQTYIDGVSPLLSKRHKLTILSVDDPILPNRQTLAGINYVRVPGKLPDIYIKHVIEYLQGNVKKYDLIHIFNRPKFVPPIRKTAPHARLILSMHNDMFLLEKIQPTDAVAAIESLEKIVTVSNYVGNTIAKQYPQAEPKLKTIYSGVDIKRYIPSSELVRKKERDALRRQHNLQNKKVILFVGRLTAKKGVDKLVLAMNTLKKKHSNIALVLVGSKWYSDDGISDYVAYVHALAQRSTVPVITTGFVDPKEIHKWFWAGDIFVCTSQWQEPLARVHYEAMAAGLPIVTTARGGNPEVIQSRENGLIVQNPEDPEAFVNSISTILSNPALQKHMAVTGRKLAIQNYGFERVAKDILSVWESKNEQK</sequence>
<feature type="domain" description="Glycosyltransferase subfamily 4-like N-terminal" evidence="2">
    <location>
        <begin position="22"/>
        <end position="171"/>
    </location>
</feature>
<dbReference type="GO" id="GO:0016757">
    <property type="term" value="F:glycosyltransferase activity"/>
    <property type="evidence" value="ECO:0007669"/>
    <property type="project" value="InterPro"/>
</dbReference>